<feature type="region of interest" description="Disordered" evidence="2">
    <location>
        <begin position="45"/>
        <end position="67"/>
    </location>
</feature>
<proteinExistence type="predicted"/>
<dbReference type="AlphaFoldDB" id="A0A4U5P800"/>
<accession>A0A4U5P800</accession>
<reference evidence="3" key="3">
    <citation type="journal article" date="2019" name="G3 (Bethesda)">
        <title>Hybrid Assembly of the Genome of the Entomopathogenic Nematode Steinernema carpocapsae Identifies the X-Chromosome.</title>
        <authorList>
            <person name="Serra L."/>
            <person name="Macchietto M."/>
            <person name="Macias-Munoz A."/>
            <person name="McGill C.J."/>
            <person name="Rodriguez I.M."/>
            <person name="Rodriguez B."/>
            <person name="Murad R."/>
            <person name="Mortazavi A."/>
        </authorList>
    </citation>
    <scope>NUCLEOTIDE SEQUENCE</scope>
    <source>
        <strain evidence="3">ALL</strain>
    </source>
</reference>
<protein>
    <recommendedName>
        <fullName evidence="4">BZIP domain-containing protein</fullName>
    </recommendedName>
</protein>
<evidence type="ECO:0000313" key="3">
    <source>
        <dbReference type="EMBL" id="TKR92369.1"/>
    </source>
</evidence>
<gene>
    <name evidence="3" type="ORF">L596_007037</name>
</gene>
<dbReference type="EMBL" id="AZBU02000002">
    <property type="protein sequence ID" value="TKR92369.1"/>
    <property type="molecule type" value="Genomic_DNA"/>
</dbReference>
<sequence>MSDLLRRPDFLPISSGCSSSSSITSPTHSVIQSPLSLKSFLETSSEPYQKKRGRPRSDDRDVVLDATTPEAEKQRIIYKRTYARNYREKIRADLEQKDELRQALAKVEDENRRLRETLMQLKQENHEILKDLLSSTTLIQQIAVLQSQLASTSSSNSL</sequence>
<reference evidence="3" key="1">
    <citation type="submission" date="2013-11" db="EMBL/GenBank/DDBJ databases">
        <authorList>
            <person name="Sternberg P."/>
            <person name="Dillman A."/>
            <person name="Macchietto M."/>
        </authorList>
    </citation>
    <scope>NUCLEOTIDE SEQUENCE</scope>
    <source>
        <strain evidence="3">ALL</strain>
    </source>
</reference>
<organism evidence="3">
    <name type="scientific">Steinernema carpocapsae</name>
    <name type="common">Entomopathogenic nematode</name>
    <dbReference type="NCBI Taxonomy" id="34508"/>
    <lineage>
        <taxon>Eukaryota</taxon>
        <taxon>Metazoa</taxon>
        <taxon>Ecdysozoa</taxon>
        <taxon>Nematoda</taxon>
        <taxon>Chromadorea</taxon>
        <taxon>Rhabditida</taxon>
        <taxon>Tylenchina</taxon>
        <taxon>Panagrolaimomorpha</taxon>
        <taxon>Strongyloidoidea</taxon>
        <taxon>Steinernematidae</taxon>
        <taxon>Steinernema</taxon>
    </lineage>
</organism>
<evidence type="ECO:0000256" key="2">
    <source>
        <dbReference type="SAM" id="MobiDB-lite"/>
    </source>
</evidence>
<name>A0A4U5P800_STECR</name>
<reference evidence="3" key="2">
    <citation type="journal article" date="2015" name="Genome Biol.">
        <title>Comparative genomics of Steinernema reveals deeply conserved gene regulatory networks.</title>
        <authorList>
            <person name="Dillman A.R."/>
            <person name="Macchietto M."/>
            <person name="Porter C.F."/>
            <person name="Rogers A."/>
            <person name="Williams B."/>
            <person name="Antoshechkin I."/>
            <person name="Lee M.M."/>
            <person name="Goodwin Z."/>
            <person name="Lu X."/>
            <person name="Lewis E.E."/>
            <person name="Goodrich-Blair H."/>
            <person name="Stock S.P."/>
            <person name="Adams B.J."/>
            <person name="Sternberg P.W."/>
            <person name="Mortazavi A."/>
        </authorList>
    </citation>
    <scope>NUCLEOTIDE SEQUENCE [LARGE SCALE GENOMIC DNA]</scope>
    <source>
        <strain evidence="3">ALL</strain>
    </source>
</reference>
<dbReference type="OrthoDB" id="10497346at2759"/>
<evidence type="ECO:0008006" key="4">
    <source>
        <dbReference type="Google" id="ProtNLM"/>
    </source>
</evidence>
<comment type="caution">
    <text evidence="3">The sequence shown here is derived from an EMBL/GenBank/DDBJ whole genome shotgun (WGS) entry which is preliminary data.</text>
</comment>
<keyword evidence="1" id="KW-0175">Coiled coil</keyword>
<evidence type="ECO:0000256" key="1">
    <source>
        <dbReference type="SAM" id="Coils"/>
    </source>
</evidence>
<feature type="coiled-coil region" evidence="1">
    <location>
        <begin position="83"/>
        <end position="131"/>
    </location>
</feature>